<dbReference type="GO" id="GO:0000723">
    <property type="term" value="P:telomere maintenance"/>
    <property type="evidence" value="ECO:0007669"/>
    <property type="project" value="InterPro"/>
</dbReference>
<dbReference type="Proteomes" id="UP000515211">
    <property type="component" value="Chromosome 3"/>
</dbReference>
<sequence>MRSKGKIVLNVASSGIASLLLSNGRTAHSRFKIPLDLNEDSVCWIKQGTTLSKLVCRAKLIIWDEAPMLNKLCYEAVDRCLRDIVRFEPYYNPELLFGGKVVALDGDFKQILLVIPMGFRQDIVQAAINSSYLWQHCNVLRLIINMRLTVRATYTSLINVSQFASWLLDICDAIVGDSTDGESIVVMSNEIIIQDFDQLVDFVFPNLLVNINNTSFFKDHSILTPTLEVVNDVNSFIMQRVDADVKNYLNSDILCLEEGNIEFELDTLTPDVLNAINCSDLPPYKLTLKVGLPVMLLCNIDQSNGLCNGIRLQVRRLGNHVIECITLTRGKIGQVVLIQE</sequence>
<dbReference type="SUPFAM" id="SSF52540">
    <property type="entry name" value="P-loop containing nucleoside triphosphate hydrolases"/>
    <property type="match status" value="1"/>
</dbReference>
<name>A0A6P4CT93_ARADU</name>
<reference evidence="5" key="2">
    <citation type="submission" date="2025-08" db="UniProtKB">
        <authorList>
            <consortium name="RefSeq"/>
        </authorList>
    </citation>
    <scope>IDENTIFICATION</scope>
    <source>
        <tissue evidence="5">Whole plant</tissue>
    </source>
</reference>
<comment type="cofactor">
    <cofactor evidence="1">
        <name>Mg(2+)</name>
        <dbReference type="ChEBI" id="CHEBI:18420"/>
    </cofactor>
</comment>
<evidence type="ECO:0000313" key="4">
    <source>
        <dbReference type="Proteomes" id="UP000515211"/>
    </source>
</evidence>
<dbReference type="GO" id="GO:0016787">
    <property type="term" value="F:hydrolase activity"/>
    <property type="evidence" value="ECO:0007669"/>
    <property type="project" value="UniProtKB-KW"/>
</dbReference>
<organism evidence="4 5">
    <name type="scientific">Arachis duranensis</name>
    <name type="common">Wild peanut</name>
    <dbReference type="NCBI Taxonomy" id="130453"/>
    <lineage>
        <taxon>Eukaryota</taxon>
        <taxon>Viridiplantae</taxon>
        <taxon>Streptophyta</taxon>
        <taxon>Embryophyta</taxon>
        <taxon>Tracheophyta</taxon>
        <taxon>Spermatophyta</taxon>
        <taxon>Magnoliopsida</taxon>
        <taxon>eudicotyledons</taxon>
        <taxon>Gunneridae</taxon>
        <taxon>Pentapetalae</taxon>
        <taxon>rosids</taxon>
        <taxon>fabids</taxon>
        <taxon>Fabales</taxon>
        <taxon>Fabaceae</taxon>
        <taxon>Papilionoideae</taxon>
        <taxon>50 kb inversion clade</taxon>
        <taxon>dalbergioids sensu lato</taxon>
        <taxon>Dalbergieae</taxon>
        <taxon>Pterocarpus clade</taxon>
        <taxon>Arachis</taxon>
    </lineage>
</organism>
<evidence type="ECO:0000313" key="5">
    <source>
        <dbReference type="RefSeq" id="XP_015954352.1"/>
    </source>
</evidence>
<keyword evidence="1" id="KW-0067">ATP-binding</keyword>
<reference evidence="4" key="1">
    <citation type="journal article" date="2016" name="Nat. Genet.">
        <title>The genome sequences of Arachis duranensis and Arachis ipaensis, the diploid ancestors of cultivated peanut.</title>
        <authorList>
            <person name="Bertioli D.J."/>
            <person name="Cannon S.B."/>
            <person name="Froenicke L."/>
            <person name="Huang G."/>
            <person name="Farmer A.D."/>
            <person name="Cannon E.K."/>
            <person name="Liu X."/>
            <person name="Gao D."/>
            <person name="Clevenger J."/>
            <person name="Dash S."/>
            <person name="Ren L."/>
            <person name="Moretzsohn M.C."/>
            <person name="Shirasawa K."/>
            <person name="Huang W."/>
            <person name="Vidigal B."/>
            <person name="Abernathy B."/>
            <person name="Chu Y."/>
            <person name="Niederhuth C.E."/>
            <person name="Umale P."/>
            <person name="Araujo A.C."/>
            <person name="Kozik A."/>
            <person name="Kim K.D."/>
            <person name="Burow M.D."/>
            <person name="Varshney R.K."/>
            <person name="Wang X."/>
            <person name="Zhang X."/>
            <person name="Barkley N."/>
            <person name="Guimaraes P.M."/>
            <person name="Isobe S."/>
            <person name="Guo B."/>
            <person name="Liao B."/>
            <person name="Stalker H.T."/>
            <person name="Schmitz R.J."/>
            <person name="Scheffler B.E."/>
            <person name="Leal-Bertioli S.C."/>
            <person name="Xun X."/>
            <person name="Jackson S.A."/>
            <person name="Michelmore R."/>
            <person name="Ozias-Akins P."/>
        </authorList>
    </citation>
    <scope>NUCLEOTIDE SEQUENCE [LARGE SCALE GENOMIC DNA]</scope>
    <source>
        <strain evidence="4">cv. V14167</strain>
    </source>
</reference>
<keyword evidence="1" id="KW-0234">DNA repair</keyword>
<keyword evidence="1" id="KW-0347">Helicase</keyword>
<dbReference type="GO" id="GO:0006281">
    <property type="term" value="P:DNA repair"/>
    <property type="evidence" value="ECO:0007669"/>
    <property type="project" value="UniProtKB-KW"/>
</dbReference>
<dbReference type="GeneID" id="107478731"/>
<dbReference type="PANTHER" id="PTHR10492:SF101">
    <property type="entry name" value="ATP-DEPENDENT DNA HELICASE"/>
    <property type="match status" value="1"/>
</dbReference>
<keyword evidence="1" id="KW-0233">DNA recombination</keyword>
<dbReference type="EC" id="5.6.2.3" evidence="1"/>
<accession>A0A6P4CT93</accession>
<comment type="similarity">
    <text evidence="1">Belongs to the helicase family.</text>
</comment>
<evidence type="ECO:0000259" key="2">
    <source>
        <dbReference type="Pfam" id="PF05970"/>
    </source>
</evidence>
<dbReference type="AlphaFoldDB" id="A0A6P4CT93"/>
<keyword evidence="4" id="KW-1185">Reference proteome</keyword>
<gene>
    <name evidence="5" type="primary">LOC107478731</name>
</gene>
<dbReference type="GO" id="GO:0043139">
    <property type="term" value="F:5'-3' DNA helicase activity"/>
    <property type="evidence" value="ECO:0007669"/>
    <property type="project" value="UniProtKB-EC"/>
</dbReference>
<keyword evidence="1" id="KW-0547">Nucleotide-binding</keyword>
<dbReference type="RefSeq" id="XP_015954352.1">
    <property type="nucleotide sequence ID" value="XM_016098866.1"/>
</dbReference>
<keyword evidence="1" id="KW-0378">Hydrolase</keyword>
<feature type="domain" description="DNA helicase Pif1-like DEAD-box helicase" evidence="2">
    <location>
        <begin position="1"/>
        <end position="175"/>
    </location>
</feature>
<dbReference type="InterPro" id="IPR027417">
    <property type="entry name" value="P-loop_NTPase"/>
</dbReference>
<dbReference type="KEGG" id="adu:107478731"/>
<protein>
    <recommendedName>
        <fullName evidence="1">ATP-dependent DNA helicase</fullName>
        <ecNumber evidence="1">5.6.2.3</ecNumber>
    </recommendedName>
</protein>
<evidence type="ECO:0000259" key="3">
    <source>
        <dbReference type="Pfam" id="PF21530"/>
    </source>
</evidence>
<dbReference type="PANTHER" id="PTHR10492">
    <property type="match status" value="1"/>
</dbReference>
<dbReference type="InterPro" id="IPR049163">
    <property type="entry name" value="Pif1-like_2B_dom"/>
</dbReference>
<dbReference type="Gene3D" id="3.40.50.300">
    <property type="entry name" value="P-loop containing nucleotide triphosphate hydrolases"/>
    <property type="match status" value="1"/>
</dbReference>
<proteinExistence type="inferred from homology"/>
<dbReference type="Pfam" id="PF21530">
    <property type="entry name" value="Pif1_2B_dom"/>
    <property type="match status" value="1"/>
</dbReference>
<dbReference type="GO" id="GO:0005524">
    <property type="term" value="F:ATP binding"/>
    <property type="evidence" value="ECO:0007669"/>
    <property type="project" value="UniProtKB-KW"/>
</dbReference>
<comment type="catalytic activity">
    <reaction evidence="1">
        <text>ATP + H2O = ADP + phosphate + H(+)</text>
        <dbReference type="Rhea" id="RHEA:13065"/>
        <dbReference type="ChEBI" id="CHEBI:15377"/>
        <dbReference type="ChEBI" id="CHEBI:15378"/>
        <dbReference type="ChEBI" id="CHEBI:30616"/>
        <dbReference type="ChEBI" id="CHEBI:43474"/>
        <dbReference type="ChEBI" id="CHEBI:456216"/>
        <dbReference type="EC" id="5.6.2.3"/>
    </reaction>
</comment>
<dbReference type="InterPro" id="IPR010285">
    <property type="entry name" value="DNA_helicase_pif1-like_DEAD"/>
</dbReference>
<evidence type="ECO:0000256" key="1">
    <source>
        <dbReference type="RuleBase" id="RU363044"/>
    </source>
</evidence>
<feature type="domain" description="DNA helicase Pif1-like 2B" evidence="3">
    <location>
        <begin position="272"/>
        <end position="317"/>
    </location>
</feature>
<dbReference type="Pfam" id="PF05970">
    <property type="entry name" value="PIF1"/>
    <property type="match status" value="1"/>
</dbReference>
<keyword evidence="1" id="KW-0227">DNA damage</keyword>
<dbReference type="GO" id="GO:0006310">
    <property type="term" value="P:DNA recombination"/>
    <property type="evidence" value="ECO:0007669"/>
    <property type="project" value="UniProtKB-KW"/>
</dbReference>